<dbReference type="InterPro" id="IPR029070">
    <property type="entry name" value="Chitinase_insertion_sf"/>
</dbReference>
<keyword evidence="2" id="KW-0147">Chitin-binding</keyword>
<organism evidence="6 7">
    <name type="scientific">Aspergillus sclerotialis</name>
    <dbReference type="NCBI Taxonomy" id="2070753"/>
    <lineage>
        <taxon>Eukaryota</taxon>
        <taxon>Fungi</taxon>
        <taxon>Dikarya</taxon>
        <taxon>Ascomycota</taxon>
        <taxon>Pezizomycotina</taxon>
        <taxon>Eurotiomycetes</taxon>
        <taxon>Eurotiomycetidae</taxon>
        <taxon>Eurotiales</taxon>
        <taxon>Aspergillaceae</taxon>
        <taxon>Aspergillus</taxon>
        <taxon>Aspergillus subgen. Polypaecilum</taxon>
    </lineage>
</organism>
<dbReference type="SUPFAM" id="SSF51445">
    <property type="entry name" value="(Trans)glycosidases"/>
    <property type="match status" value="1"/>
</dbReference>
<keyword evidence="3" id="KW-0843">Virulence</keyword>
<gene>
    <name evidence="6" type="ORF">PHISCL_03007</name>
</gene>
<dbReference type="STRING" id="2070753.A0A3A3A5K4"/>
<dbReference type="GO" id="GO:0005975">
    <property type="term" value="P:carbohydrate metabolic process"/>
    <property type="evidence" value="ECO:0007669"/>
    <property type="project" value="InterPro"/>
</dbReference>
<evidence type="ECO:0000256" key="3">
    <source>
        <dbReference type="ARBA" id="ARBA00023026"/>
    </source>
</evidence>
<feature type="domain" description="GH18" evidence="5">
    <location>
        <begin position="1"/>
        <end position="220"/>
    </location>
</feature>
<dbReference type="PANTHER" id="PTHR47700:SF2">
    <property type="entry name" value="CHITINASE"/>
    <property type="match status" value="1"/>
</dbReference>
<evidence type="ECO:0000256" key="2">
    <source>
        <dbReference type="ARBA" id="ARBA00022669"/>
    </source>
</evidence>
<name>A0A3A3A5K4_9EURO</name>
<reference evidence="7" key="1">
    <citation type="submission" date="2017-02" db="EMBL/GenBank/DDBJ databases">
        <authorList>
            <person name="Tafer H."/>
            <person name="Lopandic K."/>
        </authorList>
    </citation>
    <scope>NUCLEOTIDE SEQUENCE [LARGE SCALE GENOMIC DNA]</scope>
    <source>
        <strain evidence="7">CBS 366.77</strain>
    </source>
</reference>
<dbReference type="Gene3D" id="3.20.20.80">
    <property type="entry name" value="Glycosidases"/>
    <property type="match status" value="1"/>
</dbReference>
<dbReference type="Gene3D" id="3.10.50.10">
    <property type="match status" value="1"/>
</dbReference>
<dbReference type="Proteomes" id="UP000266188">
    <property type="component" value="Unassembled WGS sequence"/>
</dbReference>
<dbReference type="GO" id="GO:0008061">
    <property type="term" value="F:chitin binding"/>
    <property type="evidence" value="ECO:0007669"/>
    <property type="project" value="UniProtKB-KW"/>
</dbReference>
<evidence type="ECO:0000259" key="5">
    <source>
        <dbReference type="PROSITE" id="PS51910"/>
    </source>
</evidence>
<dbReference type="InterPro" id="IPR053214">
    <property type="entry name" value="LysM12-like"/>
</dbReference>
<evidence type="ECO:0000256" key="4">
    <source>
        <dbReference type="SAM" id="MobiDB-lite"/>
    </source>
</evidence>
<protein>
    <submittedName>
        <fullName evidence="6">Chitinase</fullName>
    </submittedName>
</protein>
<dbReference type="PANTHER" id="PTHR47700">
    <property type="entry name" value="V CHITINASE, PUTATIVE (AFU_ORTHOLOGUE AFUA_6G13720)-RELATED"/>
    <property type="match status" value="1"/>
</dbReference>
<sequence>MRHLGYLKGFDLAGMSEYVDWFNFMAYDIHGTWDGNSQWTQSVVNPHTNLTGRQRPIPGSLRANVLSDIEISAGLDLLWRNDIDPSKVTLGLGFYGRSFTLKDLSCTSPGCPFDNGTALSGSAGGGNPGRCTQTSGILSDYEIARILSGYSLDEHYDAEAGVKWITWNTDQWVSFDDAETLLQKRDFANSLCLAGTFAWALDLGGPGSMSSLANLDENAGMGGADPDGLDSGSGNVFIGHDIYSESDPTITCVPPCNFIFPPLTLSTPTTISFEPYTTSLEVVWVTTAVTTVDGGAVSTSTGYSRTIQTTTLTVPPVTTTAIDAWNWNITQTSAESKYTLSSSILPPPFRITNDPNPELTTPGVTPTPVVRSITPPPTPSRQCHLLSVLRGPLAPAGAAASVTSSATGHALTIALTVATTSMTRRILTLRESQAVEALTVMKVSVLESSAYMWAVKVKIAITAFAPDPTATLWVVADLIATKMASAQDRPARTRDAWAWGATVQDSVLAFNASRLDALDQHVDPTIFVVGPAAVLLPALVPIATMAYALAKDALREMNKMDVTLMRPRPDVPTNSVTTTTSTSISCQTITACGAEATTTTTTIKRDGGPTVTKTEGLFPPKSTGKEVRQSIETSLLSMFKSWNAKATGSTKTTTTTDAPTTTSTPTTTTTSKPPKPTSADGCGVMEGVQGACWNKCDPRTTEPVDGEWHEGDPWCWLKKIDGPGAFCDRKEDCPSKFECQPNDWPHGGCWATGPKSGGCGVMMGTAGVCWHKCDPETSDLVGGGWKKGDPWCWLKSGDTGVFCNDDKECPASDVQCQPSSWEKGGCST</sequence>
<dbReference type="InterPro" id="IPR001223">
    <property type="entry name" value="Glyco_hydro18_cat"/>
</dbReference>
<proteinExistence type="inferred from homology"/>
<feature type="compositionally biased region" description="Low complexity" evidence="4">
    <location>
        <begin position="646"/>
        <end position="672"/>
    </location>
</feature>
<evidence type="ECO:0000256" key="1">
    <source>
        <dbReference type="ARBA" id="ARBA00008682"/>
    </source>
</evidence>
<accession>A0A3A3A5K4</accession>
<evidence type="ECO:0000313" key="7">
    <source>
        <dbReference type="Proteomes" id="UP000266188"/>
    </source>
</evidence>
<feature type="region of interest" description="Disordered" evidence="4">
    <location>
        <begin position="646"/>
        <end position="680"/>
    </location>
</feature>
<dbReference type="PROSITE" id="PS51910">
    <property type="entry name" value="GH18_2"/>
    <property type="match status" value="1"/>
</dbReference>
<dbReference type="EMBL" id="MVGC01000073">
    <property type="protein sequence ID" value="RJE24641.1"/>
    <property type="molecule type" value="Genomic_DNA"/>
</dbReference>
<evidence type="ECO:0000313" key="6">
    <source>
        <dbReference type="EMBL" id="RJE24641.1"/>
    </source>
</evidence>
<feature type="region of interest" description="Disordered" evidence="4">
    <location>
        <begin position="601"/>
        <end position="626"/>
    </location>
</feature>
<comment type="similarity">
    <text evidence="1">Belongs to the glycosyl hydrolase 18 family. Chitinase class V subfamily.</text>
</comment>
<comment type="caution">
    <text evidence="6">The sequence shown here is derived from an EMBL/GenBank/DDBJ whole genome shotgun (WGS) entry which is preliminary data.</text>
</comment>
<dbReference type="Pfam" id="PF00704">
    <property type="entry name" value="Glyco_hydro_18"/>
    <property type="match status" value="1"/>
</dbReference>
<dbReference type="OrthoDB" id="73875at2759"/>
<keyword evidence="7" id="KW-1185">Reference proteome</keyword>
<dbReference type="InterPro" id="IPR017853">
    <property type="entry name" value="GH"/>
</dbReference>
<dbReference type="SUPFAM" id="SSF54556">
    <property type="entry name" value="Chitinase insertion domain"/>
    <property type="match status" value="1"/>
</dbReference>
<dbReference type="AlphaFoldDB" id="A0A3A3A5K4"/>